<dbReference type="PANTHER" id="PTHR31793:SF27">
    <property type="entry name" value="NOVEL THIOESTERASE SUPERFAMILY DOMAIN AND SAPOSIN A-TYPE DOMAIN CONTAINING PROTEIN (0610012H03RIK)"/>
    <property type="match status" value="1"/>
</dbReference>
<evidence type="ECO:0000256" key="1">
    <source>
        <dbReference type="ARBA" id="ARBA00005953"/>
    </source>
</evidence>
<dbReference type="Proteomes" id="UP000078459">
    <property type="component" value="Unassembled WGS sequence"/>
</dbReference>
<evidence type="ECO:0000313" key="4">
    <source>
        <dbReference type="Proteomes" id="UP000078459"/>
    </source>
</evidence>
<dbReference type="OrthoDB" id="9791529at2"/>
<dbReference type="InterPro" id="IPR029069">
    <property type="entry name" value="HotDog_dom_sf"/>
</dbReference>
<dbReference type="AlphaFoldDB" id="A0A179DLG7"/>
<comment type="caution">
    <text evidence="3">The sequence shown here is derived from an EMBL/GenBank/DDBJ whole genome shotgun (WGS) entry which is preliminary data.</text>
</comment>
<dbReference type="InterPro" id="IPR050563">
    <property type="entry name" value="4-hydroxybenzoyl-CoA_TE"/>
</dbReference>
<keyword evidence="2" id="KW-0378">Hydrolase</keyword>
<comment type="similarity">
    <text evidence="1">Belongs to the 4-hydroxybenzoyl-CoA thioesterase family.</text>
</comment>
<dbReference type="GO" id="GO:0047617">
    <property type="term" value="F:fatty acyl-CoA hydrolase activity"/>
    <property type="evidence" value="ECO:0007669"/>
    <property type="project" value="TreeGrafter"/>
</dbReference>
<evidence type="ECO:0000313" key="3">
    <source>
        <dbReference type="EMBL" id="OAQ41550.1"/>
    </source>
</evidence>
<dbReference type="SUPFAM" id="SSF54637">
    <property type="entry name" value="Thioesterase/thiol ester dehydrase-isomerase"/>
    <property type="match status" value="1"/>
</dbReference>
<dbReference type="PANTHER" id="PTHR31793">
    <property type="entry name" value="4-HYDROXYBENZOYL-COA THIOESTERASE FAMILY MEMBER"/>
    <property type="match status" value="1"/>
</dbReference>
<evidence type="ECO:0000256" key="2">
    <source>
        <dbReference type="ARBA" id="ARBA00022801"/>
    </source>
</evidence>
<dbReference type="EMBL" id="LWHJ01000011">
    <property type="protein sequence ID" value="OAQ41550.1"/>
    <property type="molecule type" value="Genomic_DNA"/>
</dbReference>
<name>A0A179DLG7_9SPHI</name>
<reference evidence="3 4" key="1">
    <citation type="submission" date="2016-04" db="EMBL/GenBank/DDBJ databases">
        <authorList>
            <person name="Evans L.H."/>
            <person name="Alamgir A."/>
            <person name="Owens N."/>
            <person name="Weber N.D."/>
            <person name="Virtaneva K."/>
            <person name="Barbian K."/>
            <person name="Babar A."/>
            <person name="Rosenke K."/>
        </authorList>
    </citation>
    <scope>NUCLEOTIDE SEQUENCE [LARGE SCALE GENOMIC DNA]</scope>
    <source>
        <strain evidence="3 4">CCM 8644</strain>
    </source>
</reference>
<dbReference type="STRING" id="1826909.A5893_00080"/>
<dbReference type="Gene3D" id="3.10.129.10">
    <property type="entry name" value="Hotdog Thioesterase"/>
    <property type="match status" value="1"/>
</dbReference>
<organism evidence="3 4">
    <name type="scientific">Pedobacter psychrophilus</name>
    <dbReference type="NCBI Taxonomy" id="1826909"/>
    <lineage>
        <taxon>Bacteria</taxon>
        <taxon>Pseudomonadati</taxon>
        <taxon>Bacteroidota</taxon>
        <taxon>Sphingobacteriia</taxon>
        <taxon>Sphingobacteriales</taxon>
        <taxon>Sphingobacteriaceae</taxon>
        <taxon>Pedobacter</taxon>
    </lineage>
</organism>
<proteinExistence type="inferred from homology"/>
<dbReference type="Pfam" id="PF13279">
    <property type="entry name" value="4HBT_2"/>
    <property type="match status" value="1"/>
</dbReference>
<reference evidence="3 4" key="2">
    <citation type="submission" date="2016-06" db="EMBL/GenBank/DDBJ databases">
        <title>Pedobacter psychrophilus sp. nov., isolated from Antarctic fragmentary rock.</title>
        <authorList>
            <person name="Svec P."/>
        </authorList>
    </citation>
    <scope>NUCLEOTIDE SEQUENCE [LARGE SCALE GENOMIC DNA]</scope>
    <source>
        <strain evidence="3 4">CCM 8644</strain>
    </source>
</reference>
<dbReference type="RefSeq" id="WP_068820582.1">
    <property type="nucleotide sequence ID" value="NZ_LWHJ01000011.1"/>
</dbReference>
<sequence>MTPTYSRFKTEYKVRPDDIDMFYHVHNSKYLDYVLNARYEQMELFYGMSMEKFLEMGFGWVVKTVMIDYKRPLGLGDSFIVETGIESINKRGCRVTFEITNKKTKKTSTDGWFDFIMIDLKTGRGVEVTEKMVKLYSV</sequence>
<protein>
    <submittedName>
        <fullName evidence="3">Thioesterase</fullName>
    </submittedName>
</protein>
<keyword evidence="4" id="KW-1185">Reference proteome</keyword>
<accession>A0A179DLG7</accession>
<dbReference type="CDD" id="cd00586">
    <property type="entry name" value="4HBT"/>
    <property type="match status" value="1"/>
</dbReference>
<gene>
    <name evidence="3" type="ORF">A5893_00080</name>
</gene>